<dbReference type="FunFam" id="2.40.10.10:FF:000002">
    <property type="entry name" value="Transmembrane protease serine"/>
    <property type="match status" value="1"/>
</dbReference>
<dbReference type="EMBL" id="BMQC01000008">
    <property type="protein sequence ID" value="GGK33122.1"/>
    <property type="molecule type" value="Genomic_DNA"/>
</dbReference>
<dbReference type="PROSITE" id="PS00135">
    <property type="entry name" value="TRYPSIN_SER"/>
    <property type="match status" value="1"/>
</dbReference>
<reference evidence="6" key="2">
    <citation type="submission" date="2020-09" db="EMBL/GenBank/DDBJ databases">
        <authorList>
            <person name="Sun Q."/>
            <person name="Ohkuma M."/>
        </authorList>
    </citation>
    <scope>NUCLEOTIDE SEQUENCE</scope>
    <source>
        <strain evidence="6">JCM 3091</strain>
    </source>
</reference>
<feature type="signal peptide" evidence="4">
    <location>
        <begin position="1"/>
        <end position="43"/>
    </location>
</feature>
<keyword evidence="1" id="KW-1015">Disulfide bond</keyword>
<dbReference type="InterPro" id="IPR033116">
    <property type="entry name" value="TRYPSIN_SER"/>
</dbReference>
<evidence type="ECO:0000313" key="6">
    <source>
        <dbReference type="EMBL" id="GGK33122.1"/>
    </source>
</evidence>
<keyword evidence="2" id="KW-0720">Serine protease</keyword>
<accession>A0A8J3BMH2</accession>
<feature type="chain" id="PRO_5035225967" description="Peptidase S1 domain-containing protein" evidence="4">
    <location>
        <begin position="44"/>
        <end position="314"/>
    </location>
</feature>
<evidence type="ECO:0000256" key="3">
    <source>
        <dbReference type="SAM" id="MobiDB-lite"/>
    </source>
</evidence>
<feature type="region of interest" description="Disordered" evidence="3">
    <location>
        <begin position="46"/>
        <end position="77"/>
    </location>
</feature>
<dbReference type="InterPro" id="IPR043504">
    <property type="entry name" value="Peptidase_S1_PA_chymotrypsin"/>
</dbReference>
<dbReference type="Pfam" id="PF00089">
    <property type="entry name" value="Trypsin"/>
    <property type="match status" value="1"/>
</dbReference>
<evidence type="ECO:0000256" key="4">
    <source>
        <dbReference type="SAM" id="SignalP"/>
    </source>
</evidence>
<sequence length="314" mass="31187">MCDICIVLMELLVNRRTLRTAALSAAGVALALAAAALVPTAHASPVPEAPAATGDGAPATPTAPAPDPSAPAGAGQAIIGGKPAPAGAYPWMAHLAVQAGSGPLVCGGSLVSADIIVTAAHCLEGATKVEASIGKVRFKDGVKRTGSKFKSGPGPEKGDWAIVKLDRGYQAPSFAVLPSDASRDKAARFTVMGWGAVAEGGKMSDTLMQVEVPLVPDNKCGPAAFVEVCAGDLKNGGKDTCQGDSGGPLAVKAGSRWVLVGVTSWGKGCAKPNEPGHYAQMSALLGPVKAAIKELGGAAPAETADPALATALAS</sequence>
<proteinExistence type="predicted"/>
<dbReference type="InterPro" id="IPR001314">
    <property type="entry name" value="Peptidase_S1A"/>
</dbReference>
<comment type="caution">
    <text evidence="6">The sequence shown here is derived from an EMBL/GenBank/DDBJ whole genome shotgun (WGS) entry which is preliminary data.</text>
</comment>
<dbReference type="Proteomes" id="UP000662200">
    <property type="component" value="Unassembled WGS sequence"/>
</dbReference>
<evidence type="ECO:0000256" key="1">
    <source>
        <dbReference type="ARBA" id="ARBA00023157"/>
    </source>
</evidence>
<feature type="domain" description="Peptidase S1" evidence="5">
    <location>
        <begin position="78"/>
        <end position="293"/>
    </location>
</feature>
<dbReference type="AlphaFoldDB" id="A0A8J3BMH2"/>
<keyword evidence="4" id="KW-0732">Signal</keyword>
<dbReference type="PROSITE" id="PS00134">
    <property type="entry name" value="TRYPSIN_HIS"/>
    <property type="match status" value="1"/>
</dbReference>
<gene>
    <name evidence="6" type="ORF">GCM10010124_27310</name>
</gene>
<dbReference type="InterPro" id="IPR001254">
    <property type="entry name" value="Trypsin_dom"/>
</dbReference>
<dbReference type="SMART" id="SM00020">
    <property type="entry name" value="Tryp_SPc"/>
    <property type="match status" value="1"/>
</dbReference>
<evidence type="ECO:0000259" key="5">
    <source>
        <dbReference type="PROSITE" id="PS50240"/>
    </source>
</evidence>
<dbReference type="PANTHER" id="PTHR24252">
    <property type="entry name" value="ACROSIN-RELATED"/>
    <property type="match status" value="1"/>
</dbReference>
<organism evidence="6 7">
    <name type="scientific">Pilimelia terevasa</name>
    <dbReference type="NCBI Taxonomy" id="53372"/>
    <lineage>
        <taxon>Bacteria</taxon>
        <taxon>Bacillati</taxon>
        <taxon>Actinomycetota</taxon>
        <taxon>Actinomycetes</taxon>
        <taxon>Micromonosporales</taxon>
        <taxon>Micromonosporaceae</taxon>
        <taxon>Pilimelia</taxon>
    </lineage>
</organism>
<dbReference type="CDD" id="cd00190">
    <property type="entry name" value="Tryp_SPc"/>
    <property type="match status" value="1"/>
</dbReference>
<dbReference type="InterPro" id="IPR009003">
    <property type="entry name" value="Peptidase_S1_PA"/>
</dbReference>
<reference evidence="6" key="1">
    <citation type="journal article" date="2014" name="Int. J. Syst. Evol. Microbiol.">
        <title>Complete genome sequence of Corynebacterium casei LMG S-19264T (=DSM 44701T), isolated from a smear-ripened cheese.</title>
        <authorList>
            <consortium name="US DOE Joint Genome Institute (JGI-PGF)"/>
            <person name="Walter F."/>
            <person name="Albersmeier A."/>
            <person name="Kalinowski J."/>
            <person name="Ruckert C."/>
        </authorList>
    </citation>
    <scope>NUCLEOTIDE SEQUENCE</scope>
    <source>
        <strain evidence="6">JCM 3091</strain>
    </source>
</reference>
<dbReference type="PROSITE" id="PS50240">
    <property type="entry name" value="TRYPSIN_DOM"/>
    <property type="match status" value="1"/>
</dbReference>
<keyword evidence="2" id="KW-0378">Hydrolase</keyword>
<feature type="compositionally biased region" description="Low complexity" evidence="3">
    <location>
        <begin position="46"/>
        <end position="60"/>
    </location>
</feature>
<dbReference type="PANTHER" id="PTHR24252:SF7">
    <property type="entry name" value="HYALIN"/>
    <property type="match status" value="1"/>
</dbReference>
<dbReference type="PRINTS" id="PR00722">
    <property type="entry name" value="CHYMOTRYPSIN"/>
</dbReference>
<keyword evidence="2" id="KW-0645">Protease</keyword>
<dbReference type="Gene3D" id="2.40.10.10">
    <property type="entry name" value="Trypsin-like serine proteases"/>
    <property type="match status" value="1"/>
</dbReference>
<evidence type="ECO:0000256" key="2">
    <source>
        <dbReference type="RuleBase" id="RU363034"/>
    </source>
</evidence>
<dbReference type="InterPro" id="IPR018114">
    <property type="entry name" value="TRYPSIN_HIS"/>
</dbReference>
<dbReference type="SUPFAM" id="SSF50494">
    <property type="entry name" value="Trypsin-like serine proteases"/>
    <property type="match status" value="1"/>
</dbReference>
<dbReference type="GO" id="GO:0006508">
    <property type="term" value="P:proteolysis"/>
    <property type="evidence" value="ECO:0007669"/>
    <property type="project" value="UniProtKB-KW"/>
</dbReference>
<dbReference type="GO" id="GO:0004252">
    <property type="term" value="F:serine-type endopeptidase activity"/>
    <property type="evidence" value="ECO:0007669"/>
    <property type="project" value="InterPro"/>
</dbReference>
<evidence type="ECO:0000313" key="7">
    <source>
        <dbReference type="Proteomes" id="UP000662200"/>
    </source>
</evidence>
<name>A0A8J3BMH2_9ACTN</name>
<keyword evidence="7" id="KW-1185">Reference proteome</keyword>
<protein>
    <recommendedName>
        <fullName evidence="5">Peptidase S1 domain-containing protein</fullName>
    </recommendedName>
</protein>